<reference evidence="1 2" key="1">
    <citation type="submission" date="2024-08" db="EMBL/GenBank/DDBJ databases">
        <title>Gnathostoma spinigerum genome.</title>
        <authorList>
            <person name="Gonzalez-Bertolin B."/>
            <person name="Monzon S."/>
            <person name="Zaballos A."/>
            <person name="Jimenez P."/>
            <person name="Dekumyoy P."/>
            <person name="Varona S."/>
            <person name="Cuesta I."/>
            <person name="Sumanam S."/>
            <person name="Adisakwattana P."/>
            <person name="Gasser R.B."/>
            <person name="Hernandez-Gonzalez A."/>
            <person name="Young N.D."/>
            <person name="Perteguer M.J."/>
        </authorList>
    </citation>
    <scope>NUCLEOTIDE SEQUENCE [LARGE SCALE GENOMIC DNA]</scope>
    <source>
        <strain evidence="1">AL3</strain>
        <tissue evidence="1">Liver</tissue>
    </source>
</reference>
<comment type="caution">
    <text evidence="1">The sequence shown here is derived from an EMBL/GenBank/DDBJ whole genome shotgun (WGS) entry which is preliminary data.</text>
</comment>
<protein>
    <submittedName>
        <fullName evidence="1">Uncharacterized protein</fullName>
    </submittedName>
</protein>
<keyword evidence="2" id="KW-1185">Reference proteome</keyword>
<name>A0ABD6F0P6_9BILA</name>
<organism evidence="1 2">
    <name type="scientific">Gnathostoma spinigerum</name>
    <dbReference type="NCBI Taxonomy" id="75299"/>
    <lineage>
        <taxon>Eukaryota</taxon>
        <taxon>Metazoa</taxon>
        <taxon>Ecdysozoa</taxon>
        <taxon>Nematoda</taxon>
        <taxon>Chromadorea</taxon>
        <taxon>Rhabditida</taxon>
        <taxon>Spirurina</taxon>
        <taxon>Gnathostomatomorpha</taxon>
        <taxon>Gnathostomatoidea</taxon>
        <taxon>Gnathostomatidae</taxon>
        <taxon>Gnathostoma</taxon>
    </lineage>
</organism>
<sequence>MSAPVGTRWPPYISYFRRFVVGEIPGFPFKTRSRIVDFLKSYNHLLYTAIVRPQIRLRGLKEKKGRAILEGLPPTSECNDKPLLAAITNVISSN</sequence>
<dbReference type="Proteomes" id="UP001608902">
    <property type="component" value="Unassembled WGS sequence"/>
</dbReference>
<gene>
    <name evidence="1" type="ORF">AB6A40_010210</name>
</gene>
<dbReference type="AlphaFoldDB" id="A0ABD6F0P6"/>
<evidence type="ECO:0000313" key="1">
    <source>
        <dbReference type="EMBL" id="MFH4983501.1"/>
    </source>
</evidence>
<accession>A0ABD6F0P6</accession>
<evidence type="ECO:0000313" key="2">
    <source>
        <dbReference type="Proteomes" id="UP001608902"/>
    </source>
</evidence>
<dbReference type="EMBL" id="JBGFUD010012561">
    <property type="protein sequence ID" value="MFH4983501.1"/>
    <property type="molecule type" value="Genomic_DNA"/>
</dbReference>
<proteinExistence type="predicted"/>